<dbReference type="Pfam" id="PF12452">
    <property type="entry name" value="DUF3685"/>
    <property type="match status" value="1"/>
</dbReference>
<organism evidence="2 3">
    <name type="scientific">Apatococcus lobatus</name>
    <dbReference type="NCBI Taxonomy" id="904363"/>
    <lineage>
        <taxon>Eukaryota</taxon>
        <taxon>Viridiplantae</taxon>
        <taxon>Chlorophyta</taxon>
        <taxon>core chlorophytes</taxon>
        <taxon>Trebouxiophyceae</taxon>
        <taxon>Chlorellales</taxon>
        <taxon>Chlorellaceae</taxon>
        <taxon>Apatococcus</taxon>
    </lineage>
</organism>
<dbReference type="Proteomes" id="UP001438707">
    <property type="component" value="Unassembled WGS sequence"/>
</dbReference>
<protein>
    <submittedName>
        <fullName evidence="2">Uncharacterized protein</fullName>
    </submittedName>
</protein>
<gene>
    <name evidence="2" type="ORF">WJX74_010069</name>
</gene>
<keyword evidence="3" id="KW-1185">Reference proteome</keyword>
<sequence length="753" mass="80156">MQVTWKAPYPPGTLMSCSGLYQLQHPAARPQLRSTHRSRLLSPATAVGPDGSDLPQLGAAAEQMAASHGQPMRTGGLRGPWRKLSRALHLPYAPKDTAASRTAPSQQCPNSQGADLNAVAAAQPPQQEVMEPSAIWQTAWDEFERAACTPLSSLQGPRKRRRQVQPHQPVPTPPVSRPSTQRQGQLLRSPQLMLQGLESGARCRLFALSLSALELQVEALISSENGGRSLHSWTRDQWAQASRRVLQDASQAAASAWLGSPLALLQPSSQPEPDLSLASQAHAPADGPLSSHQSGSADGKAAPGFGSSTGTTNQQFLAGASHGSTGRKAKPRTGPSLPVWEPLRQLFPHLAHHRSSGPREGAPQVSPQAFSAARPHQSAWLPAQESPCSPGSRSERVTNGLDAAMPSFASDGQSVADRDLPPHTPSEASAMSEVASPGASASVASAVDPSAMPEAAANSSLALLQAPGADAYAGSRSFAEPAPSEASDAASTAASAGLWEFAEERQGLHAGLEAAESLLGWSSSEARSERHGGRRARSIREQARRMVLGENVRGRQQQQSPAQSRRDWSLLASAPLILEDMAMIVAEAVAAAYLNALRDGQLREAGHQLGRSTAMTHPGLASTRGLERFRNQATLAQAVRKGLHSVVAMYEDRHTLWGLGPGGCVLSRSIRCRRIQELEALKGWQQLLSLGLEAVDFAMPLLRRAGQRMGEALSWLLVRFLGRALGLLFRGIRQSLVPNWGSGTRNAPQTRMA</sequence>
<feature type="region of interest" description="Disordered" evidence="1">
    <location>
        <begin position="150"/>
        <end position="185"/>
    </location>
</feature>
<dbReference type="EMBL" id="JALJOS010000018">
    <property type="protein sequence ID" value="KAK9827550.1"/>
    <property type="molecule type" value="Genomic_DNA"/>
</dbReference>
<evidence type="ECO:0000256" key="1">
    <source>
        <dbReference type="SAM" id="MobiDB-lite"/>
    </source>
</evidence>
<feature type="region of interest" description="Disordered" evidence="1">
    <location>
        <begin position="94"/>
        <end position="113"/>
    </location>
</feature>
<dbReference type="InterPro" id="IPR022552">
    <property type="entry name" value="UPF_Ycf55"/>
</dbReference>
<name>A0AAW1R0V9_9CHLO</name>
<evidence type="ECO:0000313" key="2">
    <source>
        <dbReference type="EMBL" id="KAK9827550.1"/>
    </source>
</evidence>
<reference evidence="2 3" key="1">
    <citation type="journal article" date="2024" name="Nat. Commun.">
        <title>Phylogenomics reveals the evolutionary origins of lichenization in chlorophyte algae.</title>
        <authorList>
            <person name="Puginier C."/>
            <person name="Libourel C."/>
            <person name="Otte J."/>
            <person name="Skaloud P."/>
            <person name="Haon M."/>
            <person name="Grisel S."/>
            <person name="Petersen M."/>
            <person name="Berrin J.G."/>
            <person name="Delaux P.M."/>
            <person name="Dal Grande F."/>
            <person name="Keller J."/>
        </authorList>
    </citation>
    <scope>NUCLEOTIDE SEQUENCE [LARGE SCALE GENOMIC DNA]</scope>
    <source>
        <strain evidence="2 3">SAG 2145</strain>
    </source>
</reference>
<proteinExistence type="predicted"/>
<dbReference type="PANTHER" id="PTHR36807:SF2">
    <property type="entry name" value="PHOSPHOGLYCOLATE PHOSPHATASE"/>
    <property type="match status" value="1"/>
</dbReference>
<comment type="caution">
    <text evidence="2">The sequence shown here is derived from an EMBL/GenBank/DDBJ whole genome shotgun (WGS) entry which is preliminary data.</text>
</comment>
<dbReference type="PROSITE" id="PS51257">
    <property type="entry name" value="PROKAR_LIPOPROTEIN"/>
    <property type="match status" value="1"/>
</dbReference>
<accession>A0AAW1R0V9</accession>
<feature type="region of interest" description="Disordered" evidence="1">
    <location>
        <begin position="352"/>
        <end position="436"/>
    </location>
</feature>
<feature type="compositionally biased region" description="Polar residues" evidence="1">
    <location>
        <begin position="99"/>
        <end position="113"/>
    </location>
</feature>
<evidence type="ECO:0000313" key="3">
    <source>
        <dbReference type="Proteomes" id="UP001438707"/>
    </source>
</evidence>
<feature type="compositionally biased region" description="Polar residues" evidence="1">
    <location>
        <begin position="306"/>
        <end position="316"/>
    </location>
</feature>
<dbReference type="AlphaFoldDB" id="A0AAW1R0V9"/>
<dbReference type="PANTHER" id="PTHR36807">
    <property type="entry name" value="PHOSPHOGLYCOLATE PHOSPHATASE"/>
    <property type="match status" value="1"/>
</dbReference>
<feature type="region of interest" description="Disordered" evidence="1">
    <location>
        <begin position="264"/>
        <end position="339"/>
    </location>
</feature>